<sequence length="77" mass="8815">MTEQKVLRGSPRFPQELCDLVIDHLHDEPAALKACSLVCRAWFPSTDLYLFSTLVFPPCPDLWNPRKRLQTGDSETL</sequence>
<dbReference type="GeneID" id="18920933"/>
<keyword evidence="2" id="KW-1185">Reference proteome</keyword>
<gene>
    <name evidence="1" type="ORF">PHACADRAFT_96476</name>
</gene>
<dbReference type="OrthoDB" id="2977329at2759"/>
<dbReference type="RefSeq" id="XP_007396777.1">
    <property type="nucleotide sequence ID" value="XM_007396715.1"/>
</dbReference>
<dbReference type="HOGENOM" id="CLU_2638862_0_0_1"/>
<accession>K5W4I4</accession>
<dbReference type="InParanoid" id="K5W4I4"/>
<evidence type="ECO:0000313" key="1">
    <source>
        <dbReference type="EMBL" id="EKM54075.1"/>
    </source>
</evidence>
<evidence type="ECO:0000313" key="2">
    <source>
        <dbReference type="Proteomes" id="UP000008370"/>
    </source>
</evidence>
<reference evidence="1 2" key="1">
    <citation type="journal article" date="2012" name="BMC Genomics">
        <title>Comparative genomics of the white-rot fungi, Phanerochaete carnosa and P. chrysosporium, to elucidate the genetic basis of the distinct wood types they colonize.</title>
        <authorList>
            <person name="Suzuki H."/>
            <person name="MacDonald J."/>
            <person name="Syed K."/>
            <person name="Salamov A."/>
            <person name="Hori C."/>
            <person name="Aerts A."/>
            <person name="Henrissat B."/>
            <person name="Wiebenga A."/>
            <person name="vanKuyk P.A."/>
            <person name="Barry K."/>
            <person name="Lindquist E."/>
            <person name="LaButti K."/>
            <person name="Lapidus A."/>
            <person name="Lucas S."/>
            <person name="Coutinho P."/>
            <person name="Gong Y."/>
            <person name="Samejima M."/>
            <person name="Mahadevan R."/>
            <person name="Abou-Zaid M."/>
            <person name="de Vries R.P."/>
            <person name="Igarashi K."/>
            <person name="Yadav J.S."/>
            <person name="Grigoriev I.V."/>
            <person name="Master E.R."/>
        </authorList>
    </citation>
    <scope>NUCLEOTIDE SEQUENCE [LARGE SCALE GENOMIC DNA]</scope>
    <source>
        <strain evidence="1 2">HHB-10118-sp</strain>
    </source>
</reference>
<dbReference type="AlphaFoldDB" id="K5W4I4"/>
<name>K5W4I4_PHACS</name>
<protein>
    <recommendedName>
        <fullName evidence="3">F-box domain-containing protein</fullName>
    </recommendedName>
</protein>
<dbReference type="KEGG" id="pco:PHACADRAFT_96476"/>
<organism evidence="1 2">
    <name type="scientific">Phanerochaete carnosa (strain HHB-10118-sp)</name>
    <name type="common">White-rot fungus</name>
    <name type="synonym">Peniophora carnosa</name>
    <dbReference type="NCBI Taxonomy" id="650164"/>
    <lineage>
        <taxon>Eukaryota</taxon>
        <taxon>Fungi</taxon>
        <taxon>Dikarya</taxon>
        <taxon>Basidiomycota</taxon>
        <taxon>Agaricomycotina</taxon>
        <taxon>Agaricomycetes</taxon>
        <taxon>Polyporales</taxon>
        <taxon>Phanerochaetaceae</taxon>
        <taxon>Phanerochaete</taxon>
    </lineage>
</organism>
<dbReference type="Proteomes" id="UP000008370">
    <property type="component" value="Unassembled WGS sequence"/>
</dbReference>
<evidence type="ECO:0008006" key="3">
    <source>
        <dbReference type="Google" id="ProtNLM"/>
    </source>
</evidence>
<dbReference type="EMBL" id="JH930473">
    <property type="protein sequence ID" value="EKM54075.1"/>
    <property type="molecule type" value="Genomic_DNA"/>
</dbReference>
<proteinExistence type="predicted"/>